<organism evidence="6 7">
    <name type="scientific">Bathycoccus prasinos</name>
    <dbReference type="NCBI Taxonomy" id="41875"/>
    <lineage>
        <taxon>Eukaryota</taxon>
        <taxon>Viridiplantae</taxon>
        <taxon>Chlorophyta</taxon>
        <taxon>Mamiellophyceae</taxon>
        <taxon>Mamiellales</taxon>
        <taxon>Bathycoccaceae</taxon>
        <taxon>Bathycoccus</taxon>
    </lineage>
</organism>
<dbReference type="GeneID" id="19012925"/>
<dbReference type="KEGG" id="bpg:Bathy11g02450"/>
<feature type="compositionally biased region" description="Low complexity" evidence="2">
    <location>
        <begin position="1426"/>
        <end position="1440"/>
    </location>
</feature>
<dbReference type="InterPro" id="IPR011992">
    <property type="entry name" value="EF-hand-dom_pair"/>
</dbReference>
<evidence type="ECO:0000313" key="6">
    <source>
        <dbReference type="EMBL" id="CCO18667.1"/>
    </source>
</evidence>
<evidence type="ECO:0000259" key="3">
    <source>
        <dbReference type="PROSITE" id="PS50031"/>
    </source>
</evidence>
<sequence>MSGSSFDWSSRQSLIQTLSSPALLDALFSNLRHGKLDGGGGESDESVHSSVVKGQKAVAFLRPSGLPDATLSRVWRNGTNGTGEISDRDGLRRVLTLVKEALEEEERRRMTSSGAAADGGLMTMTSGGLTPTSVSSNSIQSKPMSEKDKVKYEKHFSSLDVNRSGMVTAENAVQFLGKASLPEREIREIVRKRSRGAMSLTCDAFSLAMHDVYAVIKAKGSGGHGVTPMVSGNSGAGANSTPGSVMNAQFASLNTPQNQYDVSLDTFVTASRNNNNNNNSINNTTLARLDTPDTYSRPPLDLGFSMDNAAVATPADPREQAKLEKELNQYESKVSQSDQRNQRARDAIESTRAKVDKMREAAERAEKNAQEAKREAQSVIEDAEKKRSEYRTRAMTAKARVEEQMREKEKQMQVANRDLEKLRQKVEQAESVSALPLKSMESKLRALQFEVTRVKTAAKNRQDALSAELVRKGAEIREMERLKAAAIQDAENIERQFKEKREQSEQALERGKQALEAAKKSTLNAENQHFERVERVRELLVDAKKEYVKEKEALVAAKKKFESELAKLEEERAQAAQEFESQRIVTKKARDAHRLQLQNKRIMLEEASDALKEAKKQRDVIEAEHKASLATANENFQRTETRLNAEKAKLKQTEEKHKGVLKDIEEKIESAESRTEDIIRQIENADRDLEKRKNELETRLEVATESLEKTEEELRGTKLRVDAQREELDLREQACQEKEAEAENAAESSKSLIKSMEEDVNELRTKIEAEEKRVNEETSAVQRDLEAKRAHLELETTKLEAALDRARDVFPRESAAAQQAYALEAMIATTESAREEAERSAAESEAQSEKNMARLMELAEMVGNANTELKSSSKFTGGETFSFTTAAAEETTSTSSFEFASGASPFAESKELKSDAPEPFTGGFAEAEDVFSPQVNLKKSSSANAFAFDDGGTVMNDADFGDEFDAFAKPKATGSSEQPLFSAHSAPAAVEDIDGDDPFDVDFGTNKNTATAAEDNLRKEAKEDDAFFKDFGDDAFPPSQQMERESSKENVEWFEDGMNNSIDHEQQQHDLDDDDDDDDGIFGRPIAANDGGRMPPEDDLAFEEEDFFAPIAQKPVQSFEDFNDTIGDRGEQQTNNGFEDTNDTDDAFKQPGQLGRNKFDDDDDAFNDEFSGDFNSREDNNGANNNNMNDDGFSDDFGDFESSRQSVEAAGSFTNKALKTSNVDTTFDDDATDEDDEPSSPNRQQQSSVAVPEITEDVGDKENELPLYISRDDLERSKNAWYTLRKSLNDPNALGVTGAQVAAMATKTGLPNEKLAGMWNASCTSDGSSLGLGDFCVFMHLLKHALNGGSMPDFRIEGSFREEMLGADIVNEEARVTNEAKGSFLKDEESETEKSAKEQQQQKQQQQQQQQQSMPPPVNIATPPHAQSQQQQQQQQQQASPTRRSAGGQHSPTRRGSDALPIEGQSQRLKVFIDSVANVKDASKMQQVHCKVSLVDTNGQELEQPQNTAVGARPGNDANSLTLQNAVTLSSAPATWPAGSAVLIELRHFKKKENKVSTRCWSFMEKESVRPGLFGLPLAKKPADPLRQRVALFNKGTPDLKLRFSFV</sequence>
<feature type="compositionally biased region" description="Basic and acidic residues" evidence="2">
    <location>
        <begin position="1378"/>
        <end position="1397"/>
    </location>
</feature>
<evidence type="ECO:0000259" key="4">
    <source>
        <dbReference type="PROSITE" id="PS50222"/>
    </source>
</evidence>
<dbReference type="Pfam" id="PF12763">
    <property type="entry name" value="EH"/>
    <property type="match status" value="1"/>
</dbReference>
<feature type="domain" description="EH" evidence="3">
    <location>
        <begin position="1277"/>
        <end position="1352"/>
    </location>
</feature>
<feature type="compositionally biased region" description="Polar residues" evidence="2">
    <location>
        <begin position="329"/>
        <end position="339"/>
    </location>
</feature>
<protein>
    <recommendedName>
        <fullName evidence="8">EH domain-containing protein</fullName>
    </recommendedName>
</protein>
<feature type="region of interest" description="Disordered" evidence="2">
    <location>
        <begin position="1378"/>
        <end position="1463"/>
    </location>
</feature>
<proteinExistence type="predicted"/>
<dbReference type="PANTHER" id="PTHR28654">
    <property type="entry name" value="AXIN INTERACTOR, DORSALIZATION-ASSOCIATED PROTEIN"/>
    <property type="match status" value="1"/>
</dbReference>
<evidence type="ECO:0008006" key="8">
    <source>
        <dbReference type="Google" id="ProtNLM"/>
    </source>
</evidence>
<dbReference type="PANTHER" id="PTHR28654:SF1">
    <property type="entry name" value="AXIN INTERACTOR, DORSALIZATION-ASSOCIATED PROTEIN"/>
    <property type="match status" value="1"/>
</dbReference>
<feature type="compositionally biased region" description="Low complexity" evidence="2">
    <location>
        <begin position="1399"/>
        <end position="1412"/>
    </location>
</feature>
<dbReference type="eggNOG" id="ENOG502SFXI">
    <property type="taxonomic scope" value="Eukaryota"/>
</dbReference>
<feature type="domain" description="EF-hand" evidence="4">
    <location>
        <begin position="147"/>
        <end position="182"/>
    </location>
</feature>
<evidence type="ECO:0000256" key="2">
    <source>
        <dbReference type="SAM" id="MobiDB-lite"/>
    </source>
</evidence>
<dbReference type="InterPro" id="IPR035892">
    <property type="entry name" value="C2_domain_sf"/>
</dbReference>
<evidence type="ECO:0000313" key="7">
    <source>
        <dbReference type="Proteomes" id="UP000198341"/>
    </source>
</evidence>
<dbReference type="GO" id="GO:0005509">
    <property type="term" value="F:calcium ion binding"/>
    <property type="evidence" value="ECO:0007669"/>
    <property type="project" value="InterPro"/>
</dbReference>
<reference evidence="6 7" key="1">
    <citation type="submission" date="2011-10" db="EMBL/GenBank/DDBJ databases">
        <authorList>
            <person name="Genoscope - CEA"/>
        </authorList>
    </citation>
    <scope>NUCLEOTIDE SEQUENCE [LARGE SCALE GENOMIC DNA]</scope>
    <source>
        <strain evidence="6 7">RCC 1105</strain>
    </source>
</reference>
<dbReference type="OrthoDB" id="428576at2759"/>
<dbReference type="Gene3D" id="1.10.238.10">
    <property type="entry name" value="EF-hand"/>
    <property type="match status" value="2"/>
</dbReference>
<dbReference type="STRING" id="41875.K8EK98"/>
<gene>
    <name evidence="6" type="ordered locus">Bathy11g02450</name>
</gene>
<dbReference type="InterPro" id="IPR025939">
    <property type="entry name" value="Aida_C"/>
</dbReference>
<dbReference type="SUPFAM" id="SSF47473">
    <property type="entry name" value="EF-hand"/>
    <property type="match status" value="2"/>
</dbReference>
<feature type="compositionally biased region" description="Acidic residues" evidence="2">
    <location>
        <begin position="1226"/>
        <end position="1238"/>
    </location>
</feature>
<feature type="region of interest" description="Disordered" evidence="2">
    <location>
        <begin position="128"/>
        <end position="150"/>
    </location>
</feature>
<keyword evidence="1" id="KW-0175">Coiled coil</keyword>
<dbReference type="InterPro" id="IPR002048">
    <property type="entry name" value="EF_hand_dom"/>
</dbReference>
<dbReference type="Proteomes" id="UP000198341">
    <property type="component" value="Chromosome 11"/>
</dbReference>
<feature type="compositionally biased region" description="Acidic residues" evidence="2">
    <location>
        <begin position="1071"/>
        <end position="1080"/>
    </location>
</feature>
<keyword evidence="7" id="KW-1185">Reference proteome</keyword>
<feature type="domain" description="C2 Aida-type" evidence="5">
    <location>
        <begin position="1458"/>
        <end position="1607"/>
    </location>
</feature>
<feature type="region of interest" description="Disordered" evidence="2">
    <location>
        <begin position="1029"/>
        <end position="1098"/>
    </location>
</feature>
<dbReference type="GO" id="GO:0035091">
    <property type="term" value="F:phosphatidylinositol binding"/>
    <property type="evidence" value="ECO:0007669"/>
    <property type="project" value="TreeGrafter"/>
</dbReference>
<dbReference type="PROSITE" id="PS51911">
    <property type="entry name" value="C2_AIDA"/>
    <property type="match status" value="1"/>
</dbReference>
<feature type="compositionally biased region" description="Polar residues" evidence="2">
    <location>
        <begin position="1239"/>
        <end position="1249"/>
    </location>
</feature>
<dbReference type="Gene3D" id="2.60.40.150">
    <property type="entry name" value="C2 domain"/>
    <property type="match status" value="1"/>
</dbReference>
<dbReference type="GO" id="GO:0016020">
    <property type="term" value="C:membrane"/>
    <property type="evidence" value="ECO:0007669"/>
    <property type="project" value="TreeGrafter"/>
</dbReference>
<evidence type="ECO:0000256" key="1">
    <source>
        <dbReference type="SAM" id="Coils"/>
    </source>
</evidence>
<dbReference type="Pfam" id="PF14186">
    <property type="entry name" value="Aida_C2"/>
    <property type="match status" value="1"/>
</dbReference>
<feature type="region of interest" description="Disordered" evidence="2">
    <location>
        <begin position="1121"/>
        <end position="1264"/>
    </location>
</feature>
<feature type="compositionally biased region" description="Polar residues" evidence="2">
    <location>
        <begin position="134"/>
        <end position="143"/>
    </location>
</feature>
<feature type="coiled-coil region" evidence="1">
    <location>
        <begin position="476"/>
        <end position="847"/>
    </location>
</feature>
<dbReference type="PROSITE" id="PS50222">
    <property type="entry name" value="EF_HAND_2"/>
    <property type="match status" value="1"/>
</dbReference>
<feature type="region of interest" description="Disordered" evidence="2">
    <location>
        <begin position="329"/>
        <end position="361"/>
    </location>
</feature>
<dbReference type="RefSeq" id="XP_007510322.1">
    <property type="nucleotide sequence ID" value="XM_007510260.1"/>
</dbReference>
<feature type="compositionally biased region" description="Low complexity" evidence="2">
    <location>
        <begin position="1181"/>
        <end position="1191"/>
    </location>
</feature>
<accession>K8EK98</accession>
<feature type="compositionally biased region" description="Basic and acidic residues" evidence="2">
    <location>
        <begin position="1042"/>
        <end position="1051"/>
    </location>
</feature>
<dbReference type="InterPro" id="IPR000261">
    <property type="entry name" value="EH_dom"/>
</dbReference>
<dbReference type="EMBL" id="FO082268">
    <property type="protein sequence ID" value="CCO18667.1"/>
    <property type="molecule type" value="Genomic_DNA"/>
</dbReference>
<evidence type="ECO:0000259" key="5">
    <source>
        <dbReference type="PROSITE" id="PS51911"/>
    </source>
</evidence>
<feature type="compositionally biased region" description="Polar residues" evidence="2">
    <location>
        <begin position="1212"/>
        <end position="1223"/>
    </location>
</feature>
<feature type="compositionally biased region" description="Acidic residues" evidence="2">
    <location>
        <begin position="1160"/>
        <end position="1171"/>
    </location>
</feature>
<feature type="compositionally biased region" description="Basic and acidic residues" evidence="2">
    <location>
        <begin position="340"/>
        <end position="361"/>
    </location>
</feature>
<dbReference type="PROSITE" id="PS50031">
    <property type="entry name" value="EH"/>
    <property type="match status" value="1"/>
</dbReference>
<name>K8EK98_9CHLO</name>